<organism evidence="4 5">
    <name type="scientific">Shewanella fodinae</name>
    <dbReference type="NCBI Taxonomy" id="552357"/>
    <lineage>
        <taxon>Bacteria</taxon>
        <taxon>Pseudomonadati</taxon>
        <taxon>Pseudomonadota</taxon>
        <taxon>Gammaproteobacteria</taxon>
        <taxon>Alteromonadales</taxon>
        <taxon>Shewanellaceae</taxon>
        <taxon>Shewanella</taxon>
    </lineage>
</organism>
<gene>
    <name evidence="4" type="ORF">EDC91_14427</name>
</gene>
<evidence type="ECO:0000313" key="4">
    <source>
        <dbReference type="EMBL" id="TCN77726.1"/>
    </source>
</evidence>
<evidence type="ECO:0000256" key="1">
    <source>
        <dbReference type="ARBA" id="ARBA00022705"/>
    </source>
</evidence>
<name>A0A4V2RRG9_9GAMM</name>
<dbReference type="RefSeq" id="WP_133040509.1">
    <property type="nucleotide sequence ID" value="NZ_SLWF01000044.1"/>
</dbReference>
<dbReference type="OrthoDB" id="6106682at2"/>
<dbReference type="GO" id="GO:0006260">
    <property type="term" value="P:DNA replication"/>
    <property type="evidence" value="ECO:0007669"/>
    <property type="project" value="UniProtKB-KW"/>
</dbReference>
<proteinExistence type="predicted"/>
<dbReference type="AlphaFoldDB" id="A0A4V2RRG9"/>
<evidence type="ECO:0000313" key="5">
    <source>
        <dbReference type="Proteomes" id="UP000294832"/>
    </source>
</evidence>
<dbReference type="InterPro" id="IPR003512">
    <property type="entry name" value="Phage_M13_G5P_DNA-bd"/>
</dbReference>
<dbReference type="Pfam" id="PF02303">
    <property type="entry name" value="Phage_DNA_bind"/>
    <property type="match status" value="1"/>
</dbReference>
<keyword evidence="5" id="KW-1185">Reference proteome</keyword>
<sequence>MLEIEIFPENVNTSSRTLPSKDGKPGRTMYEQTAYVNLGGKFPVEMTLQLDNAAPFAAGKYTVDPSSFIVNNFGGLELKRYGLKIMPINRKEHTA</sequence>
<comment type="caution">
    <text evidence="4">The sequence shown here is derived from an EMBL/GenBank/DDBJ whole genome shotgun (WGS) entry which is preliminary data.</text>
</comment>
<protein>
    <recommendedName>
        <fullName evidence="3">Single-stranded DNA-binding protein</fullName>
    </recommendedName>
</protein>
<keyword evidence="2" id="KW-0238">DNA-binding</keyword>
<keyword evidence="1" id="KW-0235">DNA replication</keyword>
<accession>A0A4V2RRG9</accession>
<evidence type="ECO:0000256" key="2">
    <source>
        <dbReference type="ARBA" id="ARBA00023125"/>
    </source>
</evidence>
<dbReference type="GO" id="GO:0003697">
    <property type="term" value="F:single-stranded DNA binding"/>
    <property type="evidence" value="ECO:0007669"/>
    <property type="project" value="InterPro"/>
</dbReference>
<dbReference type="InterPro" id="IPR012340">
    <property type="entry name" value="NA-bd_OB-fold"/>
</dbReference>
<dbReference type="EMBL" id="SLWF01000044">
    <property type="protein sequence ID" value="TCN77726.1"/>
    <property type="molecule type" value="Genomic_DNA"/>
</dbReference>
<dbReference type="Proteomes" id="UP000294832">
    <property type="component" value="Unassembled WGS sequence"/>
</dbReference>
<dbReference type="Gene3D" id="2.40.50.140">
    <property type="entry name" value="Nucleic acid-binding proteins"/>
    <property type="match status" value="1"/>
</dbReference>
<evidence type="ECO:0000256" key="3">
    <source>
        <dbReference type="ARBA" id="ARBA00030596"/>
    </source>
</evidence>
<dbReference type="SUPFAM" id="SSF50249">
    <property type="entry name" value="Nucleic acid-binding proteins"/>
    <property type="match status" value="1"/>
</dbReference>
<reference evidence="4 5" key="1">
    <citation type="submission" date="2019-03" db="EMBL/GenBank/DDBJ databases">
        <title>Freshwater and sediment microbial communities from various areas in North America, analyzing microbe dynamics in response to fracking.</title>
        <authorList>
            <person name="Lamendella R."/>
        </authorList>
    </citation>
    <scope>NUCLEOTIDE SEQUENCE [LARGE SCALE GENOMIC DNA]</scope>
    <source>
        <strain evidence="4 5">74A</strain>
    </source>
</reference>